<gene>
    <name evidence="6" type="ORF">PV11_09152</name>
</gene>
<feature type="region of interest" description="Disordered" evidence="4">
    <location>
        <begin position="1366"/>
        <end position="1427"/>
    </location>
</feature>
<evidence type="ECO:0000256" key="4">
    <source>
        <dbReference type="SAM" id="MobiDB-lite"/>
    </source>
</evidence>
<feature type="repeat" description="ANK" evidence="3">
    <location>
        <begin position="1188"/>
        <end position="1221"/>
    </location>
</feature>
<dbReference type="Pfam" id="PF12796">
    <property type="entry name" value="Ank_2"/>
    <property type="match status" value="2"/>
</dbReference>
<feature type="repeat" description="ANK" evidence="3">
    <location>
        <begin position="1120"/>
        <end position="1145"/>
    </location>
</feature>
<evidence type="ECO:0000259" key="5">
    <source>
        <dbReference type="PROSITE" id="PS50837"/>
    </source>
</evidence>
<evidence type="ECO:0000313" key="7">
    <source>
        <dbReference type="Proteomes" id="UP000053599"/>
    </source>
</evidence>
<dbReference type="Pfam" id="PF05057">
    <property type="entry name" value="DUF676"/>
    <property type="match status" value="1"/>
</dbReference>
<evidence type="ECO:0000313" key="6">
    <source>
        <dbReference type="EMBL" id="KIV77352.1"/>
    </source>
</evidence>
<dbReference type="EMBL" id="KN846954">
    <property type="protein sequence ID" value="KIV77352.1"/>
    <property type="molecule type" value="Genomic_DNA"/>
</dbReference>
<name>A0A0D1Y3D1_9EURO</name>
<organism evidence="6 7">
    <name type="scientific">Exophiala sideris</name>
    <dbReference type="NCBI Taxonomy" id="1016849"/>
    <lineage>
        <taxon>Eukaryota</taxon>
        <taxon>Fungi</taxon>
        <taxon>Dikarya</taxon>
        <taxon>Ascomycota</taxon>
        <taxon>Pezizomycotina</taxon>
        <taxon>Eurotiomycetes</taxon>
        <taxon>Chaetothyriomycetidae</taxon>
        <taxon>Chaetothyriales</taxon>
        <taxon>Herpotrichiellaceae</taxon>
        <taxon>Exophiala</taxon>
    </lineage>
</organism>
<dbReference type="InterPro" id="IPR036770">
    <property type="entry name" value="Ankyrin_rpt-contain_sf"/>
</dbReference>
<dbReference type="SUPFAM" id="SSF48403">
    <property type="entry name" value="Ankyrin repeat"/>
    <property type="match status" value="1"/>
</dbReference>
<dbReference type="PANTHER" id="PTHR10039">
    <property type="entry name" value="AMELOGENIN"/>
    <property type="match status" value="1"/>
</dbReference>
<dbReference type="SUPFAM" id="SSF52540">
    <property type="entry name" value="P-loop containing nucleoside triphosphate hydrolases"/>
    <property type="match status" value="1"/>
</dbReference>
<dbReference type="PROSITE" id="PS50297">
    <property type="entry name" value="ANK_REP_REGION"/>
    <property type="match status" value="3"/>
</dbReference>
<dbReference type="Gene3D" id="1.25.40.20">
    <property type="entry name" value="Ankyrin repeat-containing domain"/>
    <property type="match status" value="3"/>
</dbReference>
<protein>
    <recommendedName>
        <fullName evidence="5">NACHT domain-containing protein</fullName>
    </recommendedName>
</protein>
<evidence type="ECO:0000256" key="3">
    <source>
        <dbReference type="PROSITE-ProRule" id="PRU00023"/>
    </source>
</evidence>
<feature type="compositionally biased region" description="Basic residues" evidence="4">
    <location>
        <begin position="1406"/>
        <end position="1420"/>
    </location>
</feature>
<dbReference type="PROSITE" id="PS50837">
    <property type="entry name" value="NACHT"/>
    <property type="match status" value="1"/>
</dbReference>
<comment type="similarity">
    <text evidence="1">Belongs to the putative lipase ROG1 family.</text>
</comment>
<dbReference type="InterPro" id="IPR007111">
    <property type="entry name" value="NACHT_NTPase"/>
</dbReference>
<dbReference type="SMART" id="SM00248">
    <property type="entry name" value="ANK"/>
    <property type="match status" value="8"/>
</dbReference>
<dbReference type="Pfam" id="PF24883">
    <property type="entry name" value="NPHP3_N"/>
    <property type="match status" value="1"/>
</dbReference>
<dbReference type="InterPro" id="IPR029058">
    <property type="entry name" value="AB_hydrolase_fold"/>
</dbReference>
<feature type="domain" description="NACHT" evidence="5">
    <location>
        <begin position="336"/>
        <end position="512"/>
    </location>
</feature>
<dbReference type="InterPro" id="IPR056884">
    <property type="entry name" value="NPHP3-like_N"/>
</dbReference>
<dbReference type="Gene3D" id="3.40.50.300">
    <property type="entry name" value="P-loop containing nucleotide triphosphate hydrolases"/>
    <property type="match status" value="1"/>
</dbReference>
<dbReference type="InterPro" id="IPR007751">
    <property type="entry name" value="DUF676_lipase-like"/>
</dbReference>
<evidence type="ECO:0000256" key="2">
    <source>
        <dbReference type="ARBA" id="ARBA00022737"/>
    </source>
</evidence>
<keyword evidence="2" id="KW-0677">Repeat</keyword>
<reference evidence="6 7" key="1">
    <citation type="submission" date="2015-01" db="EMBL/GenBank/DDBJ databases">
        <title>The Genome Sequence of Exophiala sideris CBS121828.</title>
        <authorList>
            <consortium name="The Broad Institute Genomics Platform"/>
            <person name="Cuomo C."/>
            <person name="de Hoog S."/>
            <person name="Gorbushina A."/>
            <person name="Stielow B."/>
            <person name="Teixiera M."/>
            <person name="Abouelleil A."/>
            <person name="Chapman S.B."/>
            <person name="Priest M."/>
            <person name="Young S.K."/>
            <person name="Wortman J."/>
            <person name="Nusbaum C."/>
            <person name="Birren B."/>
        </authorList>
    </citation>
    <scope>NUCLEOTIDE SEQUENCE [LARGE SCALE GENOMIC DNA]</scope>
    <source>
        <strain evidence="6 7">CBS 121828</strain>
    </source>
</reference>
<dbReference type="InterPro" id="IPR002110">
    <property type="entry name" value="Ankyrin_rpt"/>
</dbReference>
<dbReference type="OrthoDB" id="5342314at2759"/>
<dbReference type="PROSITE" id="PS50088">
    <property type="entry name" value="ANK_REPEAT"/>
    <property type="match status" value="4"/>
</dbReference>
<evidence type="ECO:0000256" key="1">
    <source>
        <dbReference type="ARBA" id="ARBA00007920"/>
    </source>
</evidence>
<dbReference type="Gene3D" id="3.40.50.1820">
    <property type="entry name" value="alpha/beta hydrolase"/>
    <property type="match status" value="1"/>
</dbReference>
<dbReference type="InterPro" id="IPR027417">
    <property type="entry name" value="P-loop_NTPase"/>
</dbReference>
<proteinExistence type="inferred from homology"/>
<dbReference type="Proteomes" id="UP000053599">
    <property type="component" value="Unassembled WGS sequence"/>
</dbReference>
<dbReference type="SUPFAM" id="SSF53474">
    <property type="entry name" value="alpha/beta-Hydrolases"/>
    <property type="match status" value="1"/>
</dbReference>
<sequence>MFSTSSRQPTTAGEKERHGLFVLHPSKKNAPWDVDIVVIHGLGGDAYTTWTADNKQMWPRDFIPHIMPTARVMTFGYDSKPAFSRSIADIEDCARILLNSLRNKRWSAEEMNNPIIFICHSLGGIVCKKALLLAQSEPKYTNIFEKTSAIIFFGCPHRGSRVANWGTVFANVINASTFHRSARDDLLAALSLGSKILADISTAFKEIASDIDIKTFYETAIMLPLKGPVVEKDSAILGLPTEQIIPIAANHREMVRFADINSQKFDPVKYALIETMEGKPLDLKSIRDSMLYLADELNVADYDQQLVRIPTRWPGTCEWISNHPSFSSWYEEPGSGLLWLRGYAGVGKSVLTKYIIAELLQASYIGSKNPPSTEEDQAKSRGDFLAYFFCSERNRHLQSERNILRSLLHQMLLAAPLEVTKALQQFRRRSVDFAFLAGTSALWDAIEAAFLATSWQNIYLVFDGLDEMAPESLDSFARGLKKLVESVAPQMEPRQAKLLLASRPTASLEERLKCPSISIRSERDVRCFVQGSADELADRFTLTPQLKDNIVKRICDKAKGMFLWAVLAWHELCRNANKPEDFATNLSRAQRLPDSLDLLYASILDRVPPSSRDLCLGVIELLALSARPLHSLELRFAIALDQENGNYQQILNKMISENRLKSLFPALISVGEDGYVQFAHSSIKDFFLSSKPAPPYRLDAVKIHSRISILSLDMLHMPGFDATGVLYSLVSRPVNEPRDMVDLPRQYYFLSYATTNWHYHAALAGKDIRVWQAFQNFLVAPQSVKLWLLLSRYDGSFMAQRGWHMSQGFYEMLGKVNPMPPPIHVALLANNMYFASKLVGSGVDINALNRFWKNSAPKYRQPHMSPGGTVLDNELDLQTLDTLLRLGADVNAHDSYGQGAIARAIKDHDDGRALRLLSFARGVRDRLPPLGYEPQLLAQAASMTMQKVVAEMLDDPLMDLCQESVLQESTSIVGTFIATPLEHACLFGQATMATIMMSHPRMVEAQQRMEREWRGRSPASVALLTTLQGWSELTLLALQHFEIDLARERDINKRTILIHAVMEEWHDVLEHCLEHLTGLDLNVHDQHGMTALHHAGKVRNWYAAKRLLEAGADAYVEDNSGQTPAHSAAEAGSERVLWIMLEKGVVSTVSLDHNNRNILHYVATWNLNTIAERLIELEADQVKTEDQLGRTPVHLAALFGSTAVLAQLLATGLVDVNAQDHRGRTALHLAVEGRVESCIDELLSRETTDLNIMDRNLRAPLDMTNSFKDLDQAAVIRGLLEAAGCKPGLWRPRRSYGNVVEQAVASGEEMAGFYEAHWQIVLALPGEAKLRERERKVEEAVDQAWKAGVAYDRDEIIERILADEAREKDVRSSPPLPESPAHYGPQEDLDWKISDRQPRESEIPKQSRRGYVKKSSKRASGRGERAL</sequence>
<keyword evidence="3" id="KW-0040">ANK repeat</keyword>
<dbReference type="HOGENOM" id="CLU_000288_34_1_1"/>
<feature type="repeat" description="ANK" evidence="3">
    <location>
        <begin position="1087"/>
        <end position="1119"/>
    </location>
</feature>
<feature type="compositionally biased region" description="Basic and acidic residues" evidence="4">
    <location>
        <begin position="1389"/>
        <end position="1405"/>
    </location>
</feature>
<feature type="repeat" description="ANK" evidence="3">
    <location>
        <begin position="1222"/>
        <end position="1255"/>
    </location>
</feature>
<accession>A0A0D1Y3D1</accession>